<evidence type="ECO:0000256" key="1">
    <source>
        <dbReference type="ARBA" id="ARBA00023015"/>
    </source>
</evidence>
<dbReference type="EMBL" id="JAUSWN010000001">
    <property type="protein sequence ID" value="MDQ0478333.1"/>
    <property type="molecule type" value="Genomic_DNA"/>
</dbReference>
<dbReference type="NCBIfam" id="NF033788">
    <property type="entry name" value="HTH_metalloreg"/>
    <property type="match status" value="1"/>
</dbReference>
<gene>
    <name evidence="5" type="ORF">QOZ93_000034</name>
</gene>
<dbReference type="RefSeq" id="WP_111943958.1">
    <property type="nucleotide sequence ID" value="NZ_BAAACJ010000024.1"/>
</dbReference>
<dbReference type="Pfam" id="PF01022">
    <property type="entry name" value="HTH_5"/>
    <property type="match status" value="1"/>
</dbReference>
<dbReference type="PANTHER" id="PTHR43132:SF6">
    <property type="entry name" value="HTH-TYPE TRANSCRIPTIONAL REPRESSOR CZRA"/>
    <property type="match status" value="1"/>
</dbReference>
<keyword evidence="6" id="KW-1185">Reference proteome</keyword>
<evidence type="ECO:0000313" key="5">
    <source>
        <dbReference type="EMBL" id="MDQ0478333.1"/>
    </source>
</evidence>
<feature type="domain" description="HTH arsR-type" evidence="4">
    <location>
        <begin position="32"/>
        <end position="125"/>
    </location>
</feature>
<protein>
    <submittedName>
        <fullName evidence="5">ArsR family transcriptional regulator</fullName>
    </submittedName>
</protein>
<dbReference type="SMART" id="SM00418">
    <property type="entry name" value="HTH_ARSR"/>
    <property type="match status" value="1"/>
</dbReference>
<dbReference type="Gene3D" id="1.10.10.10">
    <property type="entry name" value="Winged helix-like DNA-binding domain superfamily/Winged helix DNA-binding domain"/>
    <property type="match status" value="1"/>
</dbReference>
<evidence type="ECO:0000259" key="4">
    <source>
        <dbReference type="PROSITE" id="PS50987"/>
    </source>
</evidence>
<evidence type="ECO:0000256" key="2">
    <source>
        <dbReference type="ARBA" id="ARBA00023125"/>
    </source>
</evidence>
<dbReference type="PRINTS" id="PR00778">
    <property type="entry name" value="HTHARSR"/>
</dbReference>
<dbReference type="Proteomes" id="UP001224418">
    <property type="component" value="Unassembled WGS sequence"/>
</dbReference>
<keyword evidence="3" id="KW-0804">Transcription</keyword>
<keyword evidence="1" id="KW-0805">Transcription regulation</keyword>
<dbReference type="InterPro" id="IPR036390">
    <property type="entry name" value="WH_DNA-bd_sf"/>
</dbReference>
<proteinExistence type="predicted"/>
<dbReference type="PROSITE" id="PS50987">
    <property type="entry name" value="HTH_ARSR_2"/>
    <property type="match status" value="1"/>
</dbReference>
<dbReference type="PANTHER" id="PTHR43132">
    <property type="entry name" value="ARSENICAL RESISTANCE OPERON REPRESSOR ARSR-RELATED"/>
    <property type="match status" value="1"/>
</dbReference>
<dbReference type="CDD" id="cd00090">
    <property type="entry name" value="HTH_ARSR"/>
    <property type="match status" value="1"/>
</dbReference>
<evidence type="ECO:0000256" key="3">
    <source>
        <dbReference type="ARBA" id="ARBA00023163"/>
    </source>
</evidence>
<accession>A0ABU0JMP1</accession>
<dbReference type="InterPro" id="IPR036388">
    <property type="entry name" value="WH-like_DNA-bd_sf"/>
</dbReference>
<keyword evidence="2" id="KW-0238">DNA-binding</keyword>
<name>A0ABU0JMP1_HATLI</name>
<reference evidence="5 6" key="1">
    <citation type="submission" date="2023-07" db="EMBL/GenBank/DDBJ databases">
        <title>Genomic Encyclopedia of Type Strains, Phase IV (KMG-IV): sequencing the most valuable type-strain genomes for metagenomic binning, comparative biology and taxonomic classification.</title>
        <authorList>
            <person name="Goeker M."/>
        </authorList>
    </citation>
    <scope>NUCLEOTIDE SEQUENCE [LARGE SCALE GENOMIC DNA]</scope>
    <source>
        <strain evidence="5 6">DSM 1400</strain>
    </source>
</reference>
<organism evidence="5 6">
    <name type="scientific">Hathewaya limosa</name>
    <name type="common">Clostridium limosum</name>
    <dbReference type="NCBI Taxonomy" id="1536"/>
    <lineage>
        <taxon>Bacteria</taxon>
        <taxon>Bacillati</taxon>
        <taxon>Bacillota</taxon>
        <taxon>Clostridia</taxon>
        <taxon>Eubacteriales</taxon>
        <taxon>Clostridiaceae</taxon>
        <taxon>Hathewaya</taxon>
    </lineage>
</organism>
<sequence length="125" mass="14532">MKKSNTSNSNIDFCECKTLHQDIINKVNTEMLDEDTLQDVSDLFKVFSDSTRIKIIFALFKSEMCVCDIAALLQMNQSAISHQLRVLKQSRLVKYRKEGKSVYYSLDDDHIKQIFHMALDHINEI</sequence>
<evidence type="ECO:0000313" key="6">
    <source>
        <dbReference type="Proteomes" id="UP001224418"/>
    </source>
</evidence>
<dbReference type="InterPro" id="IPR001845">
    <property type="entry name" value="HTH_ArsR_DNA-bd_dom"/>
</dbReference>
<dbReference type="InterPro" id="IPR051011">
    <property type="entry name" value="Metal_resp_trans_reg"/>
</dbReference>
<dbReference type="InterPro" id="IPR011991">
    <property type="entry name" value="ArsR-like_HTH"/>
</dbReference>
<comment type="caution">
    <text evidence="5">The sequence shown here is derived from an EMBL/GenBank/DDBJ whole genome shotgun (WGS) entry which is preliminary data.</text>
</comment>
<dbReference type="SUPFAM" id="SSF46785">
    <property type="entry name" value="Winged helix' DNA-binding domain"/>
    <property type="match status" value="1"/>
</dbReference>